<organism evidence="4 5">
    <name type="scientific">Flexibacter flexilis DSM 6793</name>
    <dbReference type="NCBI Taxonomy" id="927664"/>
    <lineage>
        <taxon>Bacteria</taxon>
        <taxon>Pseudomonadati</taxon>
        <taxon>Bacteroidota</taxon>
        <taxon>Cytophagia</taxon>
        <taxon>Cytophagales</taxon>
        <taxon>Flexibacteraceae</taxon>
        <taxon>Flexibacter</taxon>
    </lineage>
</organism>
<accession>A0A1I1FGC7</accession>
<dbReference type="InterPro" id="IPR001789">
    <property type="entry name" value="Sig_transdc_resp-reg_receiver"/>
</dbReference>
<dbReference type="Gene3D" id="2.40.50.1020">
    <property type="entry name" value="LytTr DNA-binding domain"/>
    <property type="match status" value="1"/>
</dbReference>
<evidence type="ECO:0000313" key="4">
    <source>
        <dbReference type="EMBL" id="SFB96748.1"/>
    </source>
</evidence>
<keyword evidence="5" id="KW-1185">Reference proteome</keyword>
<feature type="domain" description="HTH LytTR-type" evidence="3">
    <location>
        <begin position="145"/>
        <end position="247"/>
    </location>
</feature>
<dbReference type="PROSITE" id="PS50930">
    <property type="entry name" value="HTH_LYTTR"/>
    <property type="match status" value="1"/>
</dbReference>
<evidence type="ECO:0000313" key="5">
    <source>
        <dbReference type="Proteomes" id="UP000199514"/>
    </source>
</evidence>
<dbReference type="Pfam" id="PF00072">
    <property type="entry name" value="Response_reg"/>
    <property type="match status" value="1"/>
</dbReference>
<reference evidence="4 5" key="1">
    <citation type="submission" date="2016-10" db="EMBL/GenBank/DDBJ databases">
        <authorList>
            <person name="de Groot N.N."/>
        </authorList>
    </citation>
    <scope>NUCLEOTIDE SEQUENCE [LARGE SCALE GENOMIC DNA]</scope>
    <source>
        <strain evidence="4 5">DSM 6793</strain>
    </source>
</reference>
<dbReference type="PANTHER" id="PTHR37299:SF1">
    <property type="entry name" value="STAGE 0 SPORULATION PROTEIN A HOMOLOG"/>
    <property type="match status" value="1"/>
</dbReference>
<evidence type="ECO:0000256" key="1">
    <source>
        <dbReference type="PROSITE-ProRule" id="PRU00169"/>
    </source>
</evidence>
<gene>
    <name evidence="4" type="ORF">SAMN05421780_102126</name>
</gene>
<dbReference type="InterPro" id="IPR046947">
    <property type="entry name" value="LytR-like"/>
</dbReference>
<dbReference type="STRING" id="927664.SAMN05421780_102126"/>
<evidence type="ECO:0000259" key="2">
    <source>
        <dbReference type="PROSITE" id="PS50110"/>
    </source>
</evidence>
<dbReference type="SMART" id="SM00850">
    <property type="entry name" value="LytTR"/>
    <property type="match status" value="1"/>
</dbReference>
<proteinExistence type="predicted"/>
<feature type="domain" description="Response regulatory" evidence="2">
    <location>
        <begin position="5"/>
        <end position="118"/>
    </location>
</feature>
<dbReference type="SUPFAM" id="SSF52172">
    <property type="entry name" value="CheY-like"/>
    <property type="match status" value="1"/>
</dbReference>
<dbReference type="GO" id="GO:0003677">
    <property type="term" value="F:DNA binding"/>
    <property type="evidence" value="ECO:0007669"/>
    <property type="project" value="InterPro"/>
</dbReference>
<feature type="modified residue" description="4-aspartylphosphate" evidence="1">
    <location>
        <position position="57"/>
    </location>
</feature>
<protein>
    <submittedName>
        <fullName evidence="4">Two-component system, LytT family, response regulator</fullName>
    </submittedName>
</protein>
<dbReference type="Gene3D" id="3.40.50.2300">
    <property type="match status" value="1"/>
</dbReference>
<dbReference type="RefSeq" id="WP_091508255.1">
    <property type="nucleotide sequence ID" value="NZ_FOLE01000002.1"/>
</dbReference>
<dbReference type="Pfam" id="PF04397">
    <property type="entry name" value="LytTR"/>
    <property type="match status" value="1"/>
</dbReference>
<dbReference type="AlphaFoldDB" id="A0A1I1FGC7"/>
<keyword evidence="1" id="KW-0597">Phosphoprotein</keyword>
<dbReference type="PANTHER" id="PTHR37299">
    <property type="entry name" value="TRANSCRIPTIONAL REGULATOR-RELATED"/>
    <property type="match status" value="1"/>
</dbReference>
<dbReference type="PROSITE" id="PS50110">
    <property type="entry name" value="RESPONSE_REGULATORY"/>
    <property type="match status" value="1"/>
</dbReference>
<name>A0A1I1FGC7_9BACT</name>
<evidence type="ECO:0000259" key="3">
    <source>
        <dbReference type="PROSITE" id="PS50930"/>
    </source>
</evidence>
<dbReference type="InterPro" id="IPR007492">
    <property type="entry name" value="LytTR_DNA-bd_dom"/>
</dbReference>
<dbReference type="Proteomes" id="UP000199514">
    <property type="component" value="Unassembled WGS sequence"/>
</dbReference>
<sequence>MQKIRALLVDDEESARDVLGNLLLRFCPQVELLAKCENLPEAVARIEELQPQLVFLDIEMPNYAGFEIVNFFPEINFKIIFVTAYDKYAIRAFEVAAMDYLLKPIDIERLKLSVERARKELDIEQQAQRLPLLGQTLESQQIKNIVISDRSQQYIIGVDEVIAIEAQESYCTIHTQAKNYVVSRNLKHFETMLASLPQFIRTHKSWLVNKKQLQSYSKSEMLITLRNGLVVKLSKYKKAEFEEAILK</sequence>
<dbReference type="SMART" id="SM00448">
    <property type="entry name" value="REC"/>
    <property type="match status" value="1"/>
</dbReference>
<dbReference type="GO" id="GO:0000156">
    <property type="term" value="F:phosphorelay response regulator activity"/>
    <property type="evidence" value="ECO:0007669"/>
    <property type="project" value="InterPro"/>
</dbReference>
<dbReference type="EMBL" id="FOLE01000002">
    <property type="protein sequence ID" value="SFB96748.1"/>
    <property type="molecule type" value="Genomic_DNA"/>
</dbReference>
<dbReference type="InterPro" id="IPR011006">
    <property type="entry name" value="CheY-like_superfamily"/>
</dbReference>